<accession>A0A3M7P7K4</accession>
<evidence type="ECO:0000313" key="2">
    <source>
        <dbReference type="Proteomes" id="UP000276133"/>
    </source>
</evidence>
<organism evidence="1 2">
    <name type="scientific">Brachionus plicatilis</name>
    <name type="common">Marine rotifer</name>
    <name type="synonym">Brachionus muelleri</name>
    <dbReference type="NCBI Taxonomy" id="10195"/>
    <lineage>
        <taxon>Eukaryota</taxon>
        <taxon>Metazoa</taxon>
        <taxon>Spiralia</taxon>
        <taxon>Gnathifera</taxon>
        <taxon>Rotifera</taxon>
        <taxon>Eurotatoria</taxon>
        <taxon>Monogononta</taxon>
        <taxon>Pseudotrocha</taxon>
        <taxon>Ploima</taxon>
        <taxon>Brachionidae</taxon>
        <taxon>Brachionus</taxon>
    </lineage>
</organism>
<gene>
    <name evidence="1" type="ORF">BpHYR1_039138</name>
</gene>
<dbReference type="OrthoDB" id="408493at2759"/>
<dbReference type="PANTHER" id="PTHR31362:SF0">
    <property type="entry name" value="EXOSTOSIN DOMAIN-CONTAINING PROTEIN-RELATED"/>
    <property type="match status" value="1"/>
</dbReference>
<dbReference type="AlphaFoldDB" id="A0A3M7P7K4"/>
<name>A0A3M7P7K4_BRAPC</name>
<dbReference type="InterPro" id="IPR005049">
    <property type="entry name" value="STL-like"/>
</dbReference>
<feature type="non-terminal residue" evidence="1">
    <location>
        <position position="338"/>
    </location>
</feature>
<reference evidence="1 2" key="1">
    <citation type="journal article" date="2018" name="Sci. Rep.">
        <title>Genomic signatures of local adaptation to the degree of environmental predictability in rotifers.</title>
        <authorList>
            <person name="Franch-Gras L."/>
            <person name="Hahn C."/>
            <person name="Garcia-Roger E.M."/>
            <person name="Carmona M.J."/>
            <person name="Serra M."/>
            <person name="Gomez A."/>
        </authorList>
    </citation>
    <scope>NUCLEOTIDE SEQUENCE [LARGE SCALE GENOMIC DNA]</scope>
    <source>
        <strain evidence="1">HYR1</strain>
    </source>
</reference>
<dbReference type="STRING" id="10195.A0A3M7P7K4"/>
<keyword evidence="2" id="KW-1185">Reference proteome</keyword>
<sequence length="338" mass="39485">MKKDYLTDFYPYKRFSAKKVDRIFWRLKNQTAKLTGDLTARYKVALLMRLSGHGHELINLHLIEDGVFYAIALRNHKGFLFSEFCFNQAWLVTSISAPTKQCKTLSQIPGFKLLVIGDEKTNNSWYLKNAQFLSIDNQKNLGFKSYYSTPFNSYTRKNIGYLYAIKNGAQFIYDTDDDNAPTIGLESYFNFNKFYTGLVYDHTVTDRIINPYAHFGQPLIWPRGFPLDEIKNTYNNTYLLGAIKTSIVQQGVVNGDPDIDAIFRLTKKLKDEQIDIYFDDSAPSFQIPLYKMSPYNSQNTLFSYDGFWSLYLPNTVSFRLTDIWRSYWAQRLMWLLNE</sequence>
<proteinExistence type="predicted"/>
<dbReference type="Proteomes" id="UP000276133">
    <property type="component" value="Unassembled WGS sequence"/>
</dbReference>
<evidence type="ECO:0000313" key="1">
    <source>
        <dbReference type="EMBL" id="RMZ94959.1"/>
    </source>
</evidence>
<dbReference type="PANTHER" id="PTHR31362">
    <property type="entry name" value="GLYCOSYLTRANSFERASE STELLO1-RELATED"/>
    <property type="match status" value="1"/>
</dbReference>
<protein>
    <submittedName>
        <fullName evidence="1">Uncharacterized protein</fullName>
    </submittedName>
</protein>
<dbReference type="EMBL" id="REGN01012706">
    <property type="protein sequence ID" value="RMZ94959.1"/>
    <property type="molecule type" value="Genomic_DNA"/>
</dbReference>
<comment type="caution">
    <text evidence="1">The sequence shown here is derived from an EMBL/GenBank/DDBJ whole genome shotgun (WGS) entry which is preliminary data.</text>
</comment>